<keyword evidence="10" id="KW-0812">Transmembrane</keyword>
<comment type="subcellular location">
    <subcellularLocation>
        <location evidence="2">Nucleus</location>
    </subcellularLocation>
</comment>
<evidence type="ECO:0000256" key="6">
    <source>
        <dbReference type="ARBA" id="ARBA00023014"/>
    </source>
</evidence>
<dbReference type="InterPro" id="IPR023170">
    <property type="entry name" value="HhH_base_excis_C"/>
</dbReference>
<dbReference type="EMBL" id="JAKUCV010005594">
    <property type="protein sequence ID" value="KAJ4830598.1"/>
    <property type="molecule type" value="Genomic_DNA"/>
</dbReference>
<dbReference type="InterPro" id="IPR044811">
    <property type="entry name" value="DME/ROS1"/>
</dbReference>
<keyword evidence="4" id="KW-0479">Metal-binding</keyword>
<organism evidence="12 13">
    <name type="scientific">Turnera subulata</name>
    <dbReference type="NCBI Taxonomy" id="218843"/>
    <lineage>
        <taxon>Eukaryota</taxon>
        <taxon>Viridiplantae</taxon>
        <taxon>Streptophyta</taxon>
        <taxon>Embryophyta</taxon>
        <taxon>Tracheophyta</taxon>
        <taxon>Spermatophyta</taxon>
        <taxon>Magnoliopsida</taxon>
        <taxon>eudicotyledons</taxon>
        <taxon>Gunneridae</taxon>
        <taxon>Pentapetalae</taxon>
        <taxon>rosids</taxon>
        <taxon>fabids</taxon>
        <taxon>Malpighiales</taxon>
        <taxon>Passifloraceae</taxon>
        <taxon>Turnera</taxon>
    </lineage>
</organism>
<evidence type="ECO:0000256" key="1">
    <source>
        <dbReference type="ARBA" id="ARBA00001966"/>
    </source>
</evidence>
<dbReference type="GO" id="GO:0019104">
    <property type="term" value="F:DNA N-glycosylase activity"/>
    <property type="evidence" value="ECO:0007669"/>
    <property type="project" value="InterPro"/>
</dbReference>
<dbReference type="AlphaFoldDB" id="A0A9Q0FFL8"/>
<dbReference type="InterPro" id="IPR011257">
    <property type="entry name" value="DNA_glycosylase"/>
</dbReference>
<sequence>MPGNRCFSPWKGSVVDSVVGFVQLEESEGVNPYLSLFIVCSSTFMSLVAHFPLKRHSKYESCYEERASSVIDNPIVHIPNAEDEWNRETSNQSTYDQNSMTIRIMELDEGDIVNGHKSSKCNTDATGTCYKSMENISSAKFIESEQIYYMGTEEAKNDSLSSQSLGILSQNSTDSPVAQTIHAEEERVGEEIRDDVDWDSVRKQTEGSGQKRERSPNTLDSVDWEGVRSADVEKIAKIIKSRGVNCVLAGRIKDFLNRLVQEHGSIDLEWLRDISPDQAKEYLLSINGLGLKSVECVRLLTLYHQAFPVDTNIARIAVRLGWVPLEPLPESLQLYLLEQYELHYQMITFGKVFCTKREPNCNSCPMREQCKHFASAFARYELPDDHALLEKVKRQTRWSHREEVAVHRKMENCVKRRHIPCRTAMRGSFPLNGTYFQVNEVFADHMTSKEPINVPRDSIWHLPRRTVYFGTSTSTIFSGFTTEEIQECFWRGKQLWFFHLDVLQTVFLFFFNIYGIILFTKKGIRYVDFHAGYICVRGFDRRYRAPRPLRCRLHWVASRAKREAQEDKKTQQPFHSVENEKHSFRVGADATSL</sequence>
<dbReference type="InterPro" id="IPR003265">
    <property type="entry name" value="HhH-GPD_domain"/>
</dbReference>
<comment type="caution">
    <text evidence="12">The sequence shown here is derived from an EMBL/GenBank/DDBJ whole genome shotgun (WGS) entry which is preliminary data.</text>
</comment>
<dbReference type="SMART" id="SM00525">
    <property type="entry name" value="FES"/>
    <property type="match status" value="1"/>
</dbReference>
<keyword evidence="10" id="KW-1133">Transmembrane helix</keyword>
<comment type="similarity">
    <text evidence="3">Belongs to the DNA glycosylase family. DEMETER subfamily.</text>
</comment>
<feature type="non-terminal residue" evidence="12">
    <location>
        <position position="1"/>
    </location>
</feature>
<dbReference type="Gene3D" id="1.10.1670.10">
    <property type="entry name" value="Helix-hairpin-Helix base-excision DNA repair enzymes (C-terminal)"/>
    <property type="match status" value="1"/>
</dbReference>
<evidence type="ECO:0000256" key="10">
    <source>
        <dbReference type="SAM" id="Phobius"/>
    </source>
</evidence>
<accession>A0A9Q0FFL8</accession>
<keyword evidence="7" id="KW-0238">DNA-binding</keyword>
<dbReference type="GO" id="GO:0003677">
    <property type="term" value="F:DNA binding"/>
    <property type="evidence" value="ECO:0007669"/>
    <property type="project" value="UniProtKB-KW"/>
</dbReference>
<feature type="transmembrane region" description="Helical" evidence="10">
    <location>
        <begin position="495"/>
        <end position="519"/>
    </location>
</feature>
<dbReference type="PANTHER" id="PTHR46213">
    <property type="entry name" value="TRANSCRIPTIONAL ACTIVATOR DEMETER"/>
    <property type="match status" value="1"/>
</dbReference>
<feature type="domain" description="HhH-GPD" evidence="11">
    <location>
        <begin position="202"/>
        <end position="352"/>
    </location>
</feature>
<reference evidence="12" key="2">
    <citation type="journal article" date="2023" name="Plants (Basel)">
        <title>Annotation of the Turnera subulata (Passifloraceae) Draft Genome Reveals the S-Locus Evolved after the Divergence of Turneroideae from Passifloroideae in a Stepwise Manner.</title>
        <authorList>
            <person name="Henning P.M."/>
            <person name="Roalson E.H."/>
            <person name="Mir W."/>
            <person name="McCubbin A.G."/>
            <person name="Shore J.S."/>
        </authorList>
    </citation>
    <scope>NUCLEOTIDE SEQUENCE</scope>
    <source>
        <strain evidence="12">F60SS</strain>
    </source>
</reference>
<feature type="region of interest" description="Disordered" evidence="9">
    <location>
        <begin position="184"/>
        <end position="219"/>
    </location>
</feature>
<evidence type="ECO:0000256" key="3">
    <source>
        <dbReference type="ARBA" id="ARBA00005646"/>
    </source>
</evidence>
<reference evidence="12" key="1">
    <citation type="submission" date="2022-02" db="EMBL/GenBank/DDBJ databases">
        <authorList>
            <person name="Henning P.M."/>
            <person name="McCubbin A.G."/>
            <person name="Shore J.S."/>
        </authorList>
    </citation>
    <scope>NUCLEOTIDE SEQUENCE</scope>
    <source>
        <strain evidence="12">F60SS</strain>
        <tissue evidence="12">Leaves</tissue>
    </source>
</reference>
<gene>
    <name evidence="12" type="ORF">Tsubulata_028643</name>
</gene>
<evidence type="ECO:0000313" key="12">
    <source>
        <dbReference type="EMBL" id="KAJ4830598.1"/>
    </source>
</evidence>
<evidence type="ECO:0000313" key="13">
    <source>
        <dbReference type="Proteomes" id="UP001141552"/>
    </source>
</evidence>
<feature type="compositionally biased region" description="Basic and acidic residues" evidence="9">
    <location>
        <begin position="199"/>
        <end position="215"/>
    </location>
</feature>
<evidence type="ECO:0000256" key="4">
    <source>
        <dbReference type="ARBA" id="ARBA00022723"/>
    </source>
</evidence>
<keyword evidence="13" id="KW-1185">Reference proteome</keyword>
<name>A0A9Q0FFL8_9ROSI</name>
<dbReference type="InterPro" id="IPR003651">
    <property type="entry name" value="Endonuclease3_FeS-loop_motif"/>
</dbReference>
<dbReference type="GO" id="GO:0005634">
    <property type="term" value="C:nucleus"/>
    <property type="evidence" value="ECO:0007669"/>
    <property type="project" value="UniProtKB-SubCell"/>
</dbReference>
<keyword evidence="8" id="KW-0539">Nucleus</keyword>
<evidence type="ECO:0000256" key="5">
    <source>
        <dbReference type="ARBA" id="ARBA00023004"/>
    </source>
</evidence>
<dbReference type="GO" id="GO:0051539">
    <property type="term" value="F:4 iron, 4 sulfur cluster binding"/>
    <property type="evidence" value="ECO:0007669"/>
    <property type="project" value="InterPro"/>
</dbReference>
<protein>
    <recommendedName>
        <fullName evidence="11">HhH-GPD domain-containing protein</fullName>
    </recommendedName>
</protein>
<dbReference type="PANTHER" id="PTHR46213:SF13">
    <property type="entry name" value="DEMETER-LIKE PROTEIN 2-RELATED"/>
    <property type="match status" value="1"/>
</dbReference>
<dbReference type="GO" id="GO:0035514">
    <property type="term" value="F:DNA demethylase activity"/>
    <property type="evidence" value="ECO:0007669"/>
    <property type="project" value="InterPro"/>
</dbReference>
<evidence type="ECO:0000256" key="2">
    <source>
        <dbReference type="ARBA" id="ARBA00004123"/>
    </source>
</evidence>
<evidence type="ECO:0000256" key="8">
    <source>
        <dbReference type="ARBA" id="ARBA00023242"/>
    </source>
</evidence>
<dbReference type="GO" id="GO:0046872">
    <property type="term" value="F:metal ion binding"/>
    <property type="evidence" value="ECO:0007669"/>
    <property type="project" value="UniProtKB-KW"/>
</dbReference>
<dbReference type="OrthoDB" id="5607at2759"/>
<evidence type="ECO:0000256" key="7">
    <source>
        <dbReference type="ARBA" id="ARBA00023125"/>
    </source>
</evidence>
<keyword evidence="6" id="KW-0411">Iron-sulfur</keyword>
<dbReference type="SMART" id="SM00478">
    <property type="entry name" value="ENDO3c"/>
    <property type="match status" value="1"/>
</dbReference>
<dbReference type="Gene3D" id="1.10.340.30">
    <property type="entry name" value="Hypothetical protein, domain 2"/>
    <property type="match status" value="1"/>
</dbReference>
<comment type="cofactor">
    <cofactor evidence="1">
        <name>[4Fe-4S] cluster</name>
        <dbReference type="ChEBI" id="CHEBI:49883"/>
    </cofactor>
</comment>
<dbReference type="InterPro" id="IPR028925">
    <property type="entry name" value="RRM_DME"/>
</dbReference>
<keyword evidence="5" id="KW-0408">Iron</keyword>
<dbReference type="CDD" id="cd00056">
    <property type="entry name" value="ENDO3c"/>
    <property type="match status" value="1"/>
</dbReference>
<dbReference type="Proteomes" id="UP001141552">
    <property type="component" value="Unassembled WGS sequence"/>
</dbReference>
<dbReference type="SUPFAM" id="SSF48150">
    <property type="entry name" value="DNA-glycosylase"/>
    <property type="match status" value="1"/>
</dbReference>
<evidence type="ECO:0000259" key="11">
    <source>
        <dbReference type="SMART" id="SM00478"/>
    </source>
</evidence>
<dbReference type="GO" id="GO:0141166">
    <property type="term" value="P:chromosomal 5-methylcytosine DNA demethylation pathway"/>
    <property type="evidence" value="ECO:0007669"/>
    <property type="project" value="InterPro"/>
</dbReference>
<keyword evidence="10" id="KW-0472">Membrane</keyword>
<proteinExistence type="inferred from homology"/>
<dbReference type="Pfam" id="PF15628">
    <property type="entry name" value="RRM_DME"/>
    <property type="match status" value="1"/>
</dbReference>
<evidence type="ECO:0000256" key="9">
    <source>
        <dbReference type="SAM" id="MobiDB-lite"/>
    </source>
</evidence>
<dbReference type="GO" id="GO:0006284">
    <property type="term" value="P:base-excision repair"/>
    <property type="evidence" value="ECO:0007669"/>
    <property type="project" value="InterPro"/>
</dbReference>